<dbReference type="Pfam" id="PF01035">
    <property type="entry name" value="DNA_binding_1"/>
    <property type="match status" value="1"/>
</dbReference>
<evidence type="ECO:0000256" key="6">
    <source>
        <dbReference type="ARBA" id="ARBA00022763"/>
    </source>
</evidence>
<comment type="similarity">
    <text evidence="2 9">Belongs to the MGMT family.</text>
</comment>
<dbReference type="EC" id="2.1.1.63" evidence="9"/>
<evidence type="ECO:0000256" key="5">
    <source>
        <dbReference type="ARBA" id="ARBA00022679"/>
    </source>
</evidence>
<dbReference type="Gene3D" id="1.10.10.10">
    <property type="entry name" value="Winged helix-like DNA-binding domain superfamily/Winged helix DNA-binding domain"/>
    <property type="match status" value="1"/>
</dbReference>
<comment type="function">
    <text evidence="9">Involved in the cellular defense against the biological effects of O6-methylguanine (O6-MeG) and O4-methylthymine (O4-MeT) in DNA. Repairs the methylated nucleobase in DNA by stoichiometrically transferring the methyl group to a cysteine residue in the enzyme. This is a suicide reaction: the enzyme is irreversibly inactivated.</text>
</comment>
<keyword evidence="4 9" id="KW-0489">Methyltransferase</keyword>
<keyword evidence="7 9" id="KW-0234">DNA repair</keyword>
<proteinExistence type="inferred from homology"/>
<dbReference type="Gene3D" id="3.30.160.70">
    <property type="entry name" value="Methylated DNA-protein cysteine methyltransferase domain"/>
    <property type="match status" value="1"/>
</dbReference>
<reference evidence="12 13" key="1">
    <citation type="submission" date="2016-11" db="EMBL/GenBank/DDBJ databases">
        <title>Study of marine rhodopsin-containing bacteria.</title>
        <authorList>
            <person name="Yoshizawa S."/>
            <person name="Kumagai Y."/>
            <person name="Kogure K."/>
        </authorList>
    </citation>
    <scope>NUCLEOTIDE SEQUENCE [LARGE SCALE GENOMIC DNA]</scope>
    <source>
        <strain evidence="12 13">SG-29</strain>
    </source>
</reference>
<comment type="catalytic activity">
    <reaction evidence="8 9">
        <text>a 6-O-methyl-2'-deoxyguanosine in DNA + L-cysteinyl-[protein] = S-methyl-L-cysteinyl-[protein] + a 2'-deoxyguanosine in DNA</text>
        <dbReference type="Rhea" id="RHEA:24000"/>
        <dbReference type="Rhea" id="RHEA-COMP:10131"/>
        <dbReference type="Rhea" id="RHEA-COMP:10132"/>
        <dbReference type="Rhea" id="RHEA-COMP:11367"/>
        <dbReference type="Rhea" id="RHEA-COMP:11368"/>
        <dbReference type="ChEBI" id="CHEBI:29950"/>
        <dbReference type="ChEBI" id="CHEBI:82612"/>
        <dbReference type="ChEBI" id="CHEBI:85445"/>
        <dbReference type="ChEBI" id="CHEBI:85448"/>
        <dbReference type="EC" id="2.1.1.63"/>
    </reaction>
</comment>
<accession>A0A259TVC1</accession>
<dbReference type="InterPro" id="IPR014048">
    <property type="entry name" value="MethylDNA_cys_MeTrfase_DNA-bd"/>
</dbReference>
<keyword evidence="5 9" id="KW-0808">Transferase</keyword>
<dbReference type="InParanoid" id="A0A259TVC1"/>
<dbReference type="AlphaFoldDB" id="A0A259TVC1"/>
<evidence type="ECO:0000256" key="8">
    <source>
        <dbReference type="ARBA" id="ARBA00049348"/>
    </source>
</evidence>
<comment type="miscellaneous">
    <text evidence="9">This enzyme catalyzes only one turnover and therefore is not strictly catalytic. According to one definition, an enzyme is a biocatalyst that acts repeatedly and over many reaction cycles.</text>
</comment>
<dbReference type="RefSeq" id="WP_094545267.1">
    <property type="nucleotide sequence ID" value="NZ_MQWB01000001.1"/>
</dbReference>
<dbReference type="OrthoDB" id="9802228at2"/>
<dbReference type="HAMAP" id="MF_00772">
    <property type="entry name" value="OGT"/>
    <property type="match status" value="1"/>
</dbReference>
<dbReference type="NCBIfam" id="TIGR00589">
    <property type="entry name" value="ogt"/>
    <property type="match status" value="1"/>
</dbReference>
<dbReference type="GO" id="GO:0006307">
    <property type="term" value="P:DNA alkylation repair"/>
    <property type="evidence" value="ECO:0007669"/>
    <property type="project" value="UniProtKB-UniRule"/>
</dbReference>
<dbReference type="PANTHER" id="PTHR10815">
    <property type="entry name" value="METHYLATED-DNA--PROTEIN-CYSTEINE METHYLTRANSFERASE"/>
    <property type="match status" value="1"/>
</dbReference>
<dbReference type="Pfam" id="PF02870">
    <property type="entry name" value="Methyltransf_1N"/>
    <property type="match status" value="1"/>
</dbReference>
<keyword evidence="13" id="KW-1185">Reference proteome</keyword>
<evidence type="ECO:0000259" key="10">
    <source>
        <dbReference type="Pfam" id="PF01035"/>
    </source>
</evidence>
<comment type="subcellular location">
    <subcellularLocation>
        <location evidence="9">Cytoplasm</location>
    </subcellularLocation>
</comment>
<comment type="caution">
    <text evidence="12">The sequence shown here is derived from an EMBL/GenBank/DDBJ whole genome shotgun (WGS) entry which is preliminary data.</text>
</comment>
<keyword evidence="3 9" id="KW-0963">Cytoplasm</keyword>
<evidence type="ECO:0000256" key="1">
    <source>
        <dbReference type="ARBA" id="ARBA00001286"/>
    </source>
</evidence>
<dbReference type="EMBL" id="MQWB01000001">
    <property type="protein sequence ID" value="OZC01646.1"/>
    <property type="molecule type" value="Genomic_DNA"/>
</dbReference>
<name>A0A259TVC1_9BACT</name>
<dbReference type="FunFam" id="1.10.10.10:FF:000214">
    <property type="entry name" value="Methylated-DNA--protein-cysteine methyltransferase"/>
    <property type="match status" value="1"/>
</dbReference>
<dbReference type="PANTHER" id="PTHR10815:SF5">
    <property type="entry name" value="METHYLATED-DNA--PROTEIN-CYSTEINE METHYLTRANSFERASE"/>
    <property type="match status" value="1"/>
</dbReference>
<evidence type="ECO:0000259" key="11">
    <source>
        <dbReference type="Pfam" id="PF02870"/>
    </source>
</evidence>
<dbReference type="Proteomes" id="UP000216446">
    <property type="component" value="Unassembled WGS sequence"/>
</dbReference>
<dbReference type="GO" id="GO:0032259">
    <property type="term" value="P:methylation"/>
    <property type="evidence" value="ECO:0007669"/>
    <property type="project" value="UniProtKB-KW"/>
</dbReference>
<dbReference type="InterPro" id="IPR008332">
    <property type="entry name" value="MethylG_MeTrfase_N"/>
</dbReference>
<feature type="domain" description="Methylguanine DNA methyltransferase ribonuclease-like" evidence="11">
    <location>
        <begin position="1"/>
        <end position="66"/>
    </location>
</feature>
<evidence type="ECO:0000313" key="13">
    <source>
        <dbReference type="Proteomes" id="UP000216446"/>
    </source>
</evidence>
<evidence type="ECO:0000256" key="2">
    <source>
        <dbReference type="ARBA" id="ARBA00008711"/>
    </source>
</evidence>
<dbReference type="SUPFAM" id="SSF46767">
    <property type="entry name" value="Methylated DNA-protein cysteine methyltransferase, C-terminal domain"/>
    <property type="match status" value="1"/>
</dbReference>
<evidence type="ECO:0000256" key="9">
    <source>
        <dbReference type="HAMAP-Rule" id="MF_00772"/>
    </source>
</evidence>
<evidence type="ECO:0000256" key="7">
    <source>
        <dbReference type="ARBA" id="ARBA00023204"/>
    </source>
</evidence>
<dbReference type="InterPro" id="IPR036388">
    <property type="entry name" value="WH-like_DNA-bd_sf"/>
</dbReference>
<evidence type="ECO:0000256" key="4">
    <source>
        <dbReference type="ARBA" id="ARBA00022603"/>
    </source>
</evidence>
<organism evidence="12 13">
    <name type="scientific">Rubricoccus marinus</name>
    <dbReference type="NCBI Taxonomy" id="716817"/>
    <lineage>
        <taxon>Bacteria</taxon>
        <taxon>Pseudomonadati</taxon>
        <taxon>Rhodothermota</taxon>
        <taxon>Rhodothermia</taxon>
        <taxon>Rhodothermales</taxon>
        <taxon>Rubricoccaceae</taxon>
        <taxon>Rubricoccus</taxon>
    </lineage>
</organism>
<feature type="domain" description="Methylated-DNA-[protein]-cysteine S-methyltransferase DNA binding" evidence="10">
    <location>
        <begin position="78"/>
        <end position="157"/>
    </location>
</feature>
<protein>
    <recommendedName>
        <fullName evidence="9">Methylated-DNA--protein-cysteine methyltransferase</fullName>
        <ecNumber evidence="9">2.1.1.63</ecNumber>
    </recommendedName>
    <alternativeName>
        <fullName evidence="9">6-O-methylguanine-DNA methyltransferase</fullName>
        <shortName evidence="9">MGMT</shortName>
    </alternativeName>
    <alternativeName>
        <fullName evidence="9">O-6-methylguanine-DNA-alkyltransferase</fullName>
    </alternativeName>
</protein>
<dbReference type="CDD" id="cd06445">
    <property type="entry name" value="ATase"/>
    <property type="match status" value="1"/>
</dbReference>
<dbReference type="GO" id="GO:0003908">
    <property type="term" value="F:methylated-DNA-[protein]-cysteine S-methyltransferase activity"/>
    <property type="evidence" value="ECO:0007669"/>
    <property type="project" value="UniProtKB-UniRule"/>
</dbReference>
<comment type="catalytic activity">
    <reaction evidence="1 9">
        <text>a 4-O-methyl-thymidine in DNA + L-cysteinyl-[protein] = a thymidine in DNA + S-methyl-L-cysteinyl-[protein]</text>
        <dbReference type="Rhea" id="RHEA:53428"/>
        <dbReference type="Rhea" id="RHEA-COMP:10131"/>
        <dbReference type="Rhea" id="RHEA-COMP:10132"/>
        <dbReference type="Rhea" id="RHEA-COMP:13555"/>
        <dbReference type="Rhea" id="RHEA-COMP:13556"/>
        <dbReference type="ChEBI" id="CHEBI:29950"/>
        <dbReference type="ChEBI" id="CHEBI:82612"/>
        <dbReference type="ChEBI" id="CHEBI:137386"/>
        <dbReference type="ChEBI" id="CHEBI:137387"/>
        <dbReference type="EC" id="2.1.1.63"/>
    </reaction>
</comment>
<keyword evidence="6 9" id="KW-0227">DNA damage</keyword>
<dbReference type="SUPFAM" id="SSF53155">
    <property type="entry name" value="Methylated DNA-protein cysteine methyltransferase domain"/>
    <property type="match status" value="1"/>
</dbReference>
<evidence type="ECO:0000313" key="12">
    <source>
        <dbReference type="EMBL" id="OZC01646.1"/>
    </source>
</evidence>
<dbReference type="FunCoup" id="A0A259TVC1">
    <property type="interactions" value="102"/>
</dbReference>
<gene>
    <name evidence="12" type="ORF">BSZ36_00800</name>
</gene>
<feature type="active site" description="Nucleophile; methyl group acceptor" evidence="9">
    <location>
        <position position="129"/>
    </location>
</feature>
<dbReference type="InterPro" id="IPR036631">
    <property type="entry name" value="MGMT_N_sf"/>
</dbReference>
<dbReference type="InterPro" id="IPR023546">
    <property type="entry name" value="MGMT"/>
</dbReference>
<dbReference type="InterPro" id="IPR036217">
    <property type="entry name" value="MethylDNA_cys_MeTrfase_DNAb"/>
</dbReference>
<dbReference type="PROSITE" id="PS00374">
    <property type="entry name" value="MGMT"/>
    <property type="match status" value="1"/>
</dbReference>
<dbReference type="GO" id="GO:0005737">
    <property type="term" value="C:cytoplasm"/>
    <property type="evidence" value="ECO:0007669"/>
    <property type="project" value="UniProtKB-SubCell"/>
</dbReference>
<evidence type="ECO:0000256" key="3">
    <source>
        <dbReference type="ARBA" id="ARBA00022490"/>
    </source>
</evidence>
<dbReference type="InterPro" id="IPR001497">
    <property type="entry name" value="MethylDNA_cys_MeTrfase_AS"/>
</dbReference>
<sequence>MLYALLPTHLGDLLALSNGAALTSLAFDAAPPPEARRDDPAFGNLRAHLGAYFAGERVAFDLPLAPEACRVGRVPATPFQRAVWDQLRAIPHGETRSYGDLAKALGQPLAAQAVGAANGQNPLAIVVPCHRVIGADGSLTGYAGGLHRKRALLALESRQQSLF</sequence>